<dbReference type="GO" id="GO:0016020">
    <property type="term" value="C:membrane"/>
    <property type="evidence" value="ECO:0007669"/>
    <property type="project" value="InterPro"/>
</dbReference>
<name>A0A839Z311_9HYPH</name>
<accession>A0A839Z311</accession>
<keyword evidence="4 7" id="KW-0732">Signal</keyword>
<dbReference type="NCBIfam" id="TIGR01728">
    <property type="entry name" value="SsuA_fam"/>
    <property type="match status" value="1"/>
</dbReference>
<evidence type="ECO:0000256" key="1">
    <source>
        <dbReference type="ARBA" id="ARBA00004418"/>
    </source>
</evidence>
<dbReference type="EMBL" id="JACICD010000001">
    <property type="protein sequence ID" value="MBB3770009.1"/>
    <property type="molecule type" value="Genomic_DNA"/>
</dbReference>
<dbReference type="Proteomes" id="UP000533469">
    <property type="component" value="Unassembled WGS sequence"/>
</dbReference>
<feature type="domain" description="Solute-binding protein family 3/N-terminal" evidence="8">
    <location>
        <begin position="34"/>
        <end position="249"/>
    </location>
</feature>
<sequence length="326" mass="34661">MNVSLTRRAFTALAAMAAATSLAGLPAVAASPAEIRVDWATYSPVSIVLKDKKFLEEEFAKDGTTIRWVQSAGSNKALEFLNAGSLDFGSTAGAAALIGRVNGNPIKSIYVYSRPEWTALVTRKDSGISKVSDLKGKSVAVTRGTDPHIFLIRALAANGLTDKDVRFVLLQHADGRLALTRGDVDAWAGLDPLMASAELDDGAVLFFRDPAANSWGVLNVREEFAKENPEIVKRVLAAYEKARKWAVENPADLAALLQGATKLPAPVIARQLERTDLTFGPIGNEQKQTIIASGKALQEAGVIAASVDVPGTVDALIDSRYLPPGP</sequence>
<evidence type="ECO:0000256" key="6">
    <source>
        <dbReference type="ARBA" id="ARBA00070228"/>
    </source>
</evidence>
<reference evidence="9 10" key="1">
    <citation type="submission" date="2020-08" db="EMBL/GenBank/DDBJ databases">
        <title>Genomic Encyclopedia of Type Strains, Phase IV (KMG-IV): sequencing the most valuable type-strain genomes for metagenomic binning, comparative biology and taxonomic classification.</title>
        <authorList>
            <person name="Goeker M."/>
        </authorList>
    </citation>
    <scope>NUCLEOTIDE SEQUENCE [LARGE SCALE GENOMIC DNA]</scope>
    <source>
        <strain evidence="9 10">DSM 5895</strain>
    </source>
</reference>
<evidence type="ECO:0000313" key="10">
    <source>
        <dbReference type="Proteomes" id="UP000533469"/>
    </source>
</evidence>
<proteinExistence type="inferred from homology"/>
<organism evidence="9 10">
    <name type="scientific">Ancylobacter tetraedralis</name>
    <dbReference type="NCBI Taxonomy" id="217068"/>
    <lineage>
        <taxon>Bacteria</taxon>
        <taxon>Pseudomonadati</taxon>
        <taxon>Pseudomonadota</taxon>
        <taxon>Alphaproteobacteria</taxon>
        <taxon>Hyphomicrobiales</taxon>
        <taxon>Xanthobacteraceae</taxon>
        <taxon>Ancylobacter</taxon>
    </lineage>
</organism>
<evidence type="ECO:0000256" key="3">
    <source>
        <dbReference type="ARBA" id="ARBA00022448"/>
    </source>
</evidence>
<dbReference type="FunFam" id="3.40.190.10:FF:000050">
    <property type="entry name" value="Sulfonate ABC transporter substrate-binding protein"/>
    <property type="match status" value="1"/>
</dbReference>
<protein>
    <recommendedName>
        <fullName evidence="6">Putative aliphatic sulfonates-binding protein</fullName>
    </recommendedName>
</protein>
<gene>
    <name evidence="9" type="ORF">FHS55_000595</name>
</gene>
<dbReference type="InterPro" id="IPR006311">
    <property type="entry name" value="TAT_signal"/>
</dbReference>
<dbReference type="RefSeq" id="WP_183188172.1">
    <property type="nucleotide sequence ID" value="NZ_JACICD010000001.1"/>
</dbReference>
<comment type="caution">
    <text evidence="9">The sequence shown here is derived from an EMBL/GenBank/DDBJ whole genome shotgun (WGS) entry which is preliminary data.</text>
</comment>
<feature type="chain" id="PRO_5032846408" description="Putative aliphatic sulfonates-binding protein" evidence="7">
    <location>
        <begin position="30"/>
        <end position="326"/>
    </location>
</feature>
<comment type="function">
    <text evidence="5">Part of a binding-protein-dependent transport system for aliphatic sulfonates. Putative binding protein.</text>
</comment>
<dbReference type="Pfam" id="PF09084">
    <property type="entry name" value="NMT1"/>
    <property type="match status" value="1"/>
</dbReference>
<evidence type="ECO:0000313" key="9">
    <source>
        <dbReference type="EMBL" id="MBB3770009.1"/>
    </source>
</evidence>
<dbReference type="Gene3D" id="3.40.190.10">
    <property type="entry name" value="Periplasmic binding protein-like II"/>
    <property type="match status" value="2"/>
</dbReference>
<comment type="subcellular location">
    <subcellularLocation>
        <location evidence="1">Periplasm</location>
    </subcellularLocation>
</comment>
<dbReference type="GO" id="GO:0042626">
    <property type="term" value="F:ATPase-coupled transmembrane transporter activity"/>
    <property type="evidence" value="ECO:0007669"/>
    <property type="project" value="InterPro"/>
</dbReference>
<evidence type="ECO:0000256" key="4">
    <source>
        <dbReference type="ARBA" id="ARBA00022729"/>
    </source>
</evidence>
<dbReference type="InterPro" id="IPR015168">
    <property type="entry name" value="SsuA/THI5"/>
</dbReference>
<dbReference type="GO" id="GO:0042597">
    <property type="term" value="C:periplasmic space"/>
    <property type="evidence" value="ECO:0007669"/>
    <property type="project" value="UniProtKB-SubCell"/>
</dbReference>
<evidence type="ECO:0000256" key="2">
    <source>
        <dbReference type="ARBA" id="ARBA00010742"/>
    </source>
</evidence>
<evidence type="ECO:0000259" key="8">
    <source>
        <dbReference type="SMART" id="SM00062"/>
    </source>
</evidence>
<evidence type="ECO:0000256" key="7">
    <source>
        <dbReference type="SAM" id="SignalP"/>
    </source>
</evidence>
<dbReference type="SMART" id="SM00062">
    <property type="entry name" value="PBPb"/>
    <property type="match status" value="1"/>
</dbReference>
<dbReference type="SUPFAM" id="SSF53850">
    <property type="entry name" value="Periplasmic binding protein-like II"/>
    <property type="match status" value="1"/>
</dbReference>
<keyword evidence="3" id="KW-0813">Transport</keyword>
<comment type="similarity">
    <text evidence="2">Belongs to the bacterial solute-binding protein SsuA/TauA family.</text>
</comment>
<feature type="signal peptide" evidence="7">
    <location>
        <begin position="1"/>
        <end position="29"/>
    </location>
</feature>
<dbReference type="InterPro" id="IPR001638">
    <property type="entry name" value="Solute-binding_3/MltF_N"/>
</dbReference>
<dbReference type="PANTHER" id="PTHR30024">
    <property type="entry name" value="ALIPHATIC SULFONATES-BINDING PROTEIN-RELATED"/>
    <property type="match status" value="1"/>
</dbReference>
<dbReference type="PROSITE" id="PS51318">
    <property type="entry name" value="TAT"/>
    <property type="match status" value="1"/>
</dbReference>
<dbReference type="PANTHER" id="PTHR30024:SF21">
    <property type="entry name" value="ABC TRANSPORTER SUBSTRATE-BINDING PROTEIN"/>
    <property type="match status" value="1"/>
</dbReference>
<dbReference type="AlphaFoldDB" id="A0A839Z311"/>
<keyword evidence="10" id="KW-1185">Reference proteome</keyword>
<dbReference type="InterPro" id="IPR010067">
    <property type="entry name" value="ABC_SsuA_sub-bd"/>
</dbReference>
<evidence type="ECO:0000256" key="5">
    <source>
        <dbReference type="ARBA" id="ARBA00055538"/>
    </source>
</evidence>